<proteinExistence type="inferred from homology"/>
<gene>
    <name evidence="4" type="ORF">PCAR00345_LOCUS66</name>
</gene>
<feature type="signal peptide" evidence="3">
    <location>
        <begin position="1"/>
        <end position="23"/>
    </location>
</feature>
<protein>
    <submittedName>
        <fullName evidence="4">Uncharacterized protein</fullName>
    </submittedName>
</protein>
<dbReference type="SUPFAM" id="SSF53254">
    <property type="entry name" value="Phosphoglycerate mutase-like"/>
    <property type="match status" value="1"/>
</dbReference>
<dbReference type="InterPro" id="IPR000560">
    <property type="entry name" value="His_Pase_clade-2"/>
</dbReference>
<dbReference type="AlphaFoldDB" id="A0A7S4AXU8"/>
<dbReference type="InterPro" id="IPR029033">
    <property type="entry name" value="His_PPase_superfam"/>
</dbReference>
<keyword evidence="3" id="KW-0732">Signal</keyword>
<dbReference type="PANTHER" id="PTHR11567:SF110">
    <property type="entry name" value="2-PHOSPHOXYLOSE PHOSPHATASE 1"/>
    <property type="match status" value="1"/>
</dbReference>
<name>A0A7S4AXU8_CHRCT</name>
<accession>A0A7S4AXU8</accession>
<keyword evidence="2" id="KW-0378">Hydrolase</keyword>
<dbReference type="Pfam" id="PF00328">
    <property type="entry name" value="His_Phos_2"/>
    <property type="match status" value="2"/>
</dbReference>
<evidence type="ECO:0000256" key="3">
    <source>
        <dbReference type="SAM" id="SignalP"/>
    </source>
</evidence>
<dbReference type="Gene3D" id="3.40.50.1240">
    <property type="entry name" value="Phosphoglycerate mutase-like"/>
    <property type="match status" value="1"/>
</dbReference>
<sequence length="491" mass="52261">MASAHSVLLCAALSIALLWLLFPRHVNTPAAHESTSKVQKRAWPKPPPDYCSARFTGEEGVGPEDLHLRGVALVIRHGDRSSIHRLTSEPTSWRCEATKGSAAADALSVIAKGFDVRRLNTGERLARVLRSAAAANGDCEPGQLTPSGIVQHLTLGKHLSRAYAEILPKVGRERAAMGPLAPLPVYVRSTDYTRTLLSACALLVGLLRAESFGPAPPSRISIDVETNEAVDVMHGVGPASSSKVRGDGGGERQRAGLCAVAALHAARQQASIVTTAPLRRSLLDVFGNETGAAPTTHIADALYARACHGLPPPCTPRGCVSPSLVTRVWRDADSVYCRRFAGADGGLAASKLSMLPLLRTITSKLTPMLSSPTAPRIALFSGHDTVVAPLLAALSALSAAPGACRWPPYASHVAFEVWHPRHAFKAARNRTANNFVRIVFNGFPITQYVDGCDDEFCPFPSFMATIDALEAYFRDSCPDAISTLAVQPPVS</sequence>
<reference evidence="4" key="1">
    <citation type="submission" date="2021-01" db="EMBL/GenBank/DDBJ databases">
        <authorList>
            <person name="Corre E."/>
            <person name="Pelletier E."/>
            <person name="Niang G."/>
            <person name="Scheremetjew M."/>
            <person name="Finn R."/>
            <person name="Kale V."/>
            <person name="Holt S."/>
            <person name="Cochrane G."/>
            <person name="Meng A."/>
            <person name="Brown T."/>
            <person name="Cohen L."/>
        </authorList>
    </citation>
    <scope>NUCLEOTIDE SEQUENCE</scope>
    <source>
        <strain evidence="4">CCMP645</strain>
    </source>
</reference>
<evidence type="ECO:0000256" key="2">
    <source>
        <dbReference type="ARBA" id="ARBA00022801"/>
    </source>
</evidence>
<dbReference type="InterPro" id="IPR050645">
    <property type="entry name" value="Histidine_acid_phosphatase"/>
</dbReference>
<dbReference type="PANTHER" id="PTHR11567">
    <property type="entry name" value="ACID PHOSPHATASE-RELATED"/>
    <property type="match status" value="1"/>
</dbReference>
<organism evidence="4">
    <name type="scientific">Chrysotila carterae</name>
    <name type="common">Marine alga</name>
    <name type="synonym">Syracosphaera carterae</name>
    <dbReference type="NCBI Taxonomy" id="13221"/>
    <lineage>
        <taxon>Eukaryota</taxon>
        <taxon>Haptista</taxon>
        <taxon>Haptophyta</taxon>
        <taxon>Prymnesiophyceae</taxon>
        <taxon>Isochrysidales</taxon>
        <taxon>Isochrysidaceae</taxon>
        <taxon>Chrysotila</taxon>
    </lineage>
</organism>
<dbReference type="EMBL" id="HBIZ01000103">
    <property type="protein sequence ID" value="CAE0747484.1"/>
    <property type="molecule type" value="Transcribed_RNA"/>
</dbReference>
<feature type="chain" id="PRO_5031259927" evidence="3">
    <location>
        <begin position="24"/>
        <end position="491"/>
    </location>
</feature>
<dbReference type="CDD" id="cd07061">
    <property type="entry name" value="HP_HAP_like"/>
    <property type="match status" value="1"/>
</dbReference>
<comment type="similarity">
    <text evidence="1">Belongs to the histidine acid phosphatase family.</text>
</comment>
<evidence type="ECO:0000313" key="4">
    <source>
        <dbReference type="EMBL" id="CAE0747484.1"/>
    </source>
</evidence>
<evidence type="ECO:0000256" key="1">
    <source>
        <dbReference type="ARBA" id="ARBA00005375"/>
    </source>
</evidence>
<dbReference type="GO" id="GO:0016791">
    <property type="term" value="F:phosphatase activity"/>
    <property type="evidence" value="ECO:0007669"/>
    <property type="project" value="TreeGrafter"/>
</dbReference>